<feature type="region of interest" description="Disordered" evidence="1">
    <location>
        <begin position="159"/>
        <end position="181"/>
    </location>
</feature>
<evidence type="ECO:0000313" key="2">
    <source>
        <dbReference type="EMBL" id="KAF5827853.1"/>
    </source>
</evidence>
<feature type="non-terminal residue" evidence="2">
    <location>
        <position position="1"/>
    </location>
</feature>
<proteinExistence type="predicted"/>
<organism evidence="2 3">
    <name type="scientific">Dunaliella salina</name>
    <name type="common">Green alga</name>
    <name type="synonym">Protococcus salinus</name>
    <dbReference type="NCBI Taxonomy" id="3046"/>
    <lineage>
        <taxon>Eukaryota</taxon>
        <taxon>Viridiplantae</taxon>
        <taxon>Chlorophyta</taxon>
        <taxon>core chlorophytes</taxon>
        <taxon>Chlorophyceae</taxon>
        <taxon>CS clade</taxon>
        <taxon>Chlamydomonadales</taxon>
        <taxon>Dunaliellaceae</taxon>
        <taxon>Dunaliella</taxon>
    </lineage>
</organism>
<evidence type="ECO:0000256" key="1">
    <source>
        <dbReference type="SAM" id="MobiDB-lite"/>
    </source>
</evidence>
<protein>
    <submittedName>
        <fullName evidence="2">Uncharacterized protein</fullName>
    </submittedName>
</protein>
<reference evidence="2" key="1">
    <citation type="submission" date="2017-08" db="EMBL/GenBank/DDBJ databases">
        <authorList>
            <person name="Polle J.E."/>
            <person name="Barry K."/>
            <person name="Cushman J."/>
            <person name="Schmutz J."/>
            <person name="Tran D."/>
            <person name="Hathwaick L.T."/>
            <person name="Yim W.C."/>
            <person name="Jenkins J."/>
            <person name="Mckie-Krisberg Z.M."/>
            <person name="Prochnik S."/>
            <person name="Lindquist E."/>
            <person name="Dockter R.B."/>
            <person name="Adam C."/>
            <person name="Molina H."/>
            <person name="Bunkerborg J."/>
            <person name="Jin E."/>
            <person name="Buchheim M."/>
            <person name="Magnuson J."/>
        </authorList>
    </citation>
    <scope>NUCLEOTIDE SEQUENCE</scope>
    <source>
        <strain evidence="2">CCAP 19/18</strain>
    </source>
</reference>
<evidence type="ECO:0000313" key="3">
    <source>
        <dbReference type="Proteomes" id="UP000815325"/>
    </source>
</evidence>
<keyword evidence="3" id="KW-1185">Reference proteome</keyword>
<name>A0ABQ7FZS1_DUNSA</name>
<sequence>GVAADVAQLHATIELLAETASSATKLGDHSVDCPDSIPPDMHFHSLAVLKACLHAPKPPVWWGEALQRFNIQDIADFFQLPQAAPGSISSSSSSNSKGVAARGALSKLFRPAEAANQGSSLGGHRWLPNAHSTLSDHGLWLQQHSQLRSAASAAGLHVAPLPWGPEPGGGAPPHRGSVDPMAGYARQNAWNDPRSLSDRQLLEKLNRMTLNGGQDVHDDPTVIITLSGV</sequence>
<accession>A0ABQ7FZS1</accession>
<dbReference type="Proteomes" id="UP000815325">
    <property type="component" value="Unassembled WGS sequence"/>
</dbReference>
<dbReference type="EMBL" id="MU070412">
    <property type="protein sequence ID" value="KAF5827853.1"/>
    <property type="molecule type" value="Genomic_DNA"/>
</dbReference>
<gene>
    <name evidence="2" type="ORF">DUNSADRAFT_18616</name>
</gene>
<comment type="caution">
    <text evidence="2">The sequence shown here is derived from an EMBL/GenBank/DDBJ whole genome shotgun (WGS) entry which is preliminary data.</text>
</comment>